<gene>
    <name evidence="3" type="ordered locus">Os05g0343800</name>
    <name evidence="3" type="ORF">OSNPB_050343800</name>
</gene>
<reference evidence="4" key="1">
    <citation type="journal article" date="2005" name="Nature">
        <title>The map-based sequence of the rice genome.</title>
        <authorList>
            <consortium name="International rice genome sequencing project (IRGSP)"/>
            <person name="Matsumoto T."/>
            <person name="Wu J."/>
            <person name="Kanamori H."/>
            <person name="Katayose Y."/>
            <person name="Fujisawa M."/>
            <person name="Namiki N."/>
            <person name="Mizuno H."/>
            <person name="Yamamoto K."/>
            <person name="Antonio B.A."/>
            <person name="Baba T."/>
            <person name="Sakata K."/>
            <person name="Nagamura Y."/>
            <person name="Aoki H."/>
            <person name="Arikawa K."/>
            <person name="Arita K."/>
            <person name="Bito T."/>
            <person name="Chiden Y."/>
            <person name="Fujitsuka N."/>
            <person name="Fukunaka R."/>
            <person name="Hamada M."/>
            <person name="Harada C."/>
            <person name="Hayashi A."/>
            <person name="Hijishita S."/>
            <person name="Honda M."/>
            <person name="Hosokawa S."/>
            <person name="Ichikawa Y."/>
            <person name="Idonuma A."/>
            <person name="Iijima M."/>
            <person name="Ikeda M."/>
            <person name="Ikeno M."/>
            <person name="Ito K."/>
            <person name="Ito S."/>
            <person name="Ito T."/>
            <person name="Ito Y."/>
            <person name="Ito Y."/>
            <person name="Iwabuchi A."/>
            <person name="Kamiya K."/>
            <person name="Karasawa W."/>
            <person name="Kurita K."/>
            <person name="Katagiri S."/>
            <person name="Kikuta A."/>
            <person name="Kobayashi H."/>
            <person name="Kobayashi N."/>
            <person name="Machita K."/>
            <person name="Maehara T."/>
            <person name="Masukawa M."/>
            <person name="Mizubayashi T."/>
            <person name="Mukai Y."/>
            <person name="Nagasaki H."/>
            <person name="Nagata Y."/>
            <person name="Naito S."/>
            <person name="Nakashima M."/>
            <person name="Nakama Y."/>
            <person name="Nakamichi Y."/>
            <person name="Nakamura M."/>
            <person name="Meguro A."/>
            <person name="Negishi M."/>
            <person name="Ohta I."/>
            <person name="Ohta T."/>
            <person name="Okamoto M."/>
            <person name="Ono N."/>
            <person name="Saji S."/>
            <person name="Sakaguchi M."/>
            <person name="Sakai K."/>
            <person name="Shibata M."/>
            <person name="Shimokawa T."/>
            <person name="Song J."/>
            <person name="Takazaki Y."/>
            <person name="Terasawa K."/>
            <person name="Tsugane M."/>
            <person name="Tsuji K."/>
            <person name="Ueda S."/>
            <person name="Waki K."/>
            <person name="Yamagata H."/>
            <person name="Yamamoto M."/>
            <person name="Yamamoto S."/>
            <person name="Yamane H."/>
            <person name="Yoshiki S."/>
            <person name="Yoshihara R."/>
            <person name="Yukawa K."/>
            <person name="Zhong H."/>
            <person name="Yano M."/>
            <person name="Yuan Q."/>
            <person name="Ouyang S."/>
            <person name="Liu J."/>
            <person name="Jones K.M."/>
            <person name="Gansberger K."/>
            <person name="Moffat K."/>
            <person name="Hill J."/>
            <person name="Bera J."/>
            <person name="Fadrosh D."/>
            <person name="Jin S."/>
            <person name="Johri S."/>
            <person name="Kim M."/>
            <person name="Overton L."/>
            <person name="Reardon M."/>
            <person name="Tsitrin T."/>
            <person name="Vuong H."/>
            <person name="Weaver B."/>
            <person name="Ciecko A."/>
            <person name="Tallon L."/>
            <person name="Jackson J."/>
            <person name="Pai G."/>
            <person name="Aken S.V."/>
            <person name="Utterback T."/>
            <person name="Reidmuller S."/>
            <person name="Feldblyum T."/>
            <person name="Hsiao J."/>
            <person name="Zismann V."/>
            <person name="Iobst S."/>
            <person name="de Vazeille A.R."/>
            <person name="Buell C.R."/>
            <person name="Ying K."/>
            <person name="Li Y."/>
            <person name="Lu T."/>
            <person name="Huang Y."/>
            <person name="Zhao Q."/>
            <person name="Feng Q."/>
            <person name="Zhang L."/>
            <person name="Zhu J."/>
            <person name="Weng Q."/>
            <person name="Mu J."/>
            <person name="Lu Y."/>
            <person name="Fan D."/>
            <person name="Liu Y."/>
            <person name="Guan J."/>
            <person name="Zhang Y."/>
            <person name="Yu S."/>
            <person name="Liu X."/>
            <person name="Zhang Y."/>
            <person name="Hong G."/>
            <person name="Han B."/>
            <person name="Choisne N."/>
            <person name="Demange N."/>
            <person name="Orjeda G."/>
            <person name="Samain S."/>
            <person name="Cattolico L."/>
            <person name="Pelletier E."/>
            <person name="Couloux A."/>
            <person name="Segurens B."/>
            <person name="Wincker P."/>
            <person name="D'Hont A."/>
            <person name="Scarpelli C."/>
            <person name="Weissenbach J."/>
            <person name="Salanoubat M."/>
            <person name="Quetier F."/>
            <person name="Yu Y."/>
            <person name="Kim H.R."/>
            <person name="Rambo T."/>
            <person name="Currie J."/>
            <person name="Collura K."/>
            <person name="Luo M."/>
            <person name="Yang T."/>
            <person name="Ammiraju J.S.S."/>
            <person name="Engler F."/>
            <person name="Soderlund C."/>
            <person name="Wing R.A."/>
            <person name="Palmer L.E."/>
            <person name="de la Bastide M."/>
            <person name="Spiegel L."/>
            <person name="Nascimento L."/>
            <person name="Zutavern T."/>
            <person name="O'Shaughnessy A."/>
            <person name="Dike S."/>
            <person name="Dedhia N."/>
            <person name="Preston R."/>
            <person name="Balija V."/>
            <person name="McCombie W.R."/>
            <person name="Chow T."/>
            <person name="Chen H."/>
            <person name="Chung M."/>
            <person name="Chen C."/>
            <person name="Shaw J."/>
            <person name="Wu H."/>
            <person name="Hsiao K."/>
            <person name="Chao Y."/>
            <person name="Chu M."/>
            <person name="Cheng C."/>
            <person name="Hour A."/>
            <person name="Lee P."/>
            <person name="Lin S."/>
            <person name="Lin Y."/>
            <person name="Liou J."/>
            <person name="Liu S."/>
            <person name="Hsing Y."/>
            <person name="Raghuvanshi S."/>
            <person name="Mohanty A."/>
            <person name="Bharti A.K."/>
            <person name="Gaur A."/>
            <person name="Gupta V."/>
            <person name="Kumar D."/>
            <person name="Ravi V."/>
            <person name="Vij S."/>
            <person name="Kapur A."/>
            <person name="Khurana P."/>
            <person name="Khurana P."/>
            <person name="Khurana J.P."/>
            <person name="Tyagi A.K."/>
            <person name="Gaikwad K."/>
            <person name="Singh A."/>
            <person name="Dalal V."/>
            <person name="Srivastava S."/>
            <person name="Dixit A."/>
            <person name="Pal A.K."/>
            <person name="Ghazi I.A."/>
            <person name="Yadav M."/>
            <person name="Pandit A."/>
            <person name="Bhargava A."/>
            <person name="Sureshbabu K."/>
            <person name="Batra K."/>
            <person name="Sharma T.R."/>
            <person name="Mohapatra T."/>
            <person name="Singh N.K."/>
            <person name="Messing J."/>
            <person name="Nelson A.B."/>
            <person name="Fuks G."/>
            <person name="Kavchok S."/>
            <person name="Keizer G."/>
            <person name="Linton E."/>
            <person name="Llaca V."/>
            <person name="Song R."/>
            <person name="Tanyolac B."/>
            <person name="Young S."/>
            <person name="Ho-Il K."/>
            <person name="Hahn J.H."/>
            <person name="Sangsakoo G."/>
            <person name="Vanavichit A."/>
            <person name="de Mattos Luiz.A.T."/>
            <person name="Zimmer P.D."/>
            <person name="Malone G."/>
            <person name="Dellagostin O."/>
            <person name="de Oliveira A.C."/>
            <person name="Bevan M."/>
            <person name="Bancroft I."/>
            <person name="Minx P."/>
            <person name="Cordum H."/>
            <person name="Wilson R."/>
            <person name="Cheng Z."/>
            <person name="Jin W."/>
            <person name="Jiang J."/>
            <person name="Leong S.A."/>
            <person name="Iwama H."/>
            <person name="Gojobori T."/>
            <person name="Itoh T."/>
            <person name="Niimura Y."/>
            <person name="Fujii Y."/>
            <person name="Habara T."/>
            <person name="Sakai H."/>
            <person name="Sato Y."/>
            <person name="Wilson G."/>
            <person name="Kumar K."/>
            <person name="McCouch S."/>
            <person name="Juretic N."/>
            <person name="Hoen D."/>
            <person name="Wright S."/>
            <person name="Bruskiewich R."/>
            <person name="Bureau T."/>
            <person name="Miyao A."/>
            <person name="Hirochika H."/>
            <person name="Nishikawa T."/>
            <person name="Kadowaki K."/>
            <person name="Sugiura M."/>
            <person name="Burr B."/>
            <person name="Sasaki T."/>
        </authorList>
    </citation>
    <scope>NUCLEOTIDE SEQUENCE [LARGE SCALE GENOMIC DNA]</scope>
    <source>
        <strain evidence="4">cv. Nipponbare</strain>
    </source>
</reference>
<feature type="compositionally biased region" description="Basic and acidic residues" evidence="1">
    <location>
        <begin position="45"/>
        <end position="60"/>
    </location>
</feature>
<dbReference type="AlphaFoldDB" id="A0A0N7KKK6"/>
<evidence type="ECO:0000313" key="4">
    <source>
        <dbReference type="Proteomes" id="UP000059680"/>
    </source>
</evidence>
<name>A0A0N7KKK6_ORYSJ</name>
<dbReference type="Gramene" id="Os05t0343800-01">
    <property type="protein sequence ID" value="Os05t0343800-01"/>
    <property type="gene ID" value="Os05g0343800"/>
</dbReference>
<feature type="signal peptide" evidence="2">
    <location>
        <begin position="1"/>
        <end position="15"/>
    </location>
</feature>
<feature type="region of interest" description="Disordered" evidence="1">
    <location>
        <begin position="21"/>
        <end position="60"/>
    </location>
</feature>
<feature type="chain" id="PRO_5011977637" evidence="2">
    <location>
        <begin position="16"/>
        <end position="60"/>
    </location>
</feature>
<keyword evidence="2" id="KW-0732">Signal</keyword>
<organism evidence="3 4">
    <name type="scientific">Oryza sativa subsp. japonica</name>
    <name type="common">Rice</name>
    <dbReference type="NCBI Taxonomy" id="39947"/>
    <lineage>
        <taxon>Eukaryota</taxon>
        <taxon>Viridiplantae</taxon>
        <taxon>Streptophyta</taxon>
        <taxon>Embryophyta</taxon>
        <taxon>Tracheophyta</taxon>
        <taxon>Spermatophyta</taxon>
        <taxon>Magnoliopsida</taxon>
        <taxon>Liliopsida</taxon>
        <taxon>Poales</taxon>
        <taxon>Poaceae</taxon>
        <taxon>BOP clade</taxon>
        <taxon>Oryzoideae</taxon>
        <taxon>Oryzeae</taxon>
        <taxon>Oryzinae</taxon>
        <taxon>Oryza</taxon>
        <taxon>Oryza sativa</taxon>
    </lineage>
</organism>
<keyword evidence="4" id="KW-1185">Reference proteome</keyword>
<dbReference type="EMBL" id="AP014961">
    <property type="protein sequence ID" value="BAS93481.1"/>
    <property type="molecule type" value="Genomic_DNA"/>
</dbReference>
<reference evidence="3 4" key="3">
    <citation type="journal article" date="2013" name="Rice">
        <title>Improvement of the Oryza sativa Nipponbare reference genome using next generation sequence and optical map data.</title>
        <authorList>
            <person name="Kawahara Y."/>
            <person name="de la Bastide M."/>
            <person name="Hamilton J.P."/>
            <person name="Kanamori H."/>
            <person name="McCombie W.R."/>
            <person name="Ouyang S."/>
            <person name="Schwartz D.C."/>
            <person name="Tanaka T."/>
            <person name="Wu J."/>
            <person name="Zhou S."/>
            <person name="Childs K.L."/>
            <person name="Davidson R.M."/>
            <person name="Lin H."/>
            <person name="Quesada-Ocampo L."/>
            <person name="Vaillancourt B."/>
            <person name="Sakai H."/>
            <person name="Lee S.S."/>
            <person name="Kim J."/>
            <person name="Numa H."/>
            <person name="Itoh T."/>
            <person name="Buell C.R."/>
            <person name="Matsumoto T."/>
        </authorList>
    </citation>
    <scope>NUCLEOTIDE SEQUENCE [LARGE SCALE GENOMIC DNA]</scope>
    <source>
        <strain evidence="4">cv. Nipponbare</strain>
    </source>
</reference>
<dbReference type="InParanoid" id="A0A0N7KKK6"/>
<protein>
    <submittedName>
        <fullName evidence="3">Os05g0343800 protein</fullName>
    </submittedName>
</protein>
<proteinExistence type="predicted"/>
<reference evidence="3 4" key="2">
    <citation type="journal article" date="2013" name="Plant Cell Physiol.">
        <title>Rice Annotation Project Database (RAP-DB): an integrative and interactive database for rice genomics.</title>
        <authorList>
            <person name="Sakai H."/>
            <person name="Lee S.S."/>
            <person name="Tanaka T."/>
            <person name="Numa H."/>
            <person name="Kim J."/>
            <person name="Kawahara Y."/>
            <person name="Wakimoto H."/>
            <person name="Yang C.C."/>
            <person name="Iwamoto M."/>
            <person name="Abe T."/>
            <person name="Yamada Y."/>
            <person name="Muto A."/>
            <person name="Inokuchi H."/>
            <person name="Ikemura T."/>
            <person name="Matsumoto T."/>
            <person name="Sasaki T."/>
            <person name="Itoh T."/>
        </authorList>
    </citation>
    <scope>NUCLEOTIDE SEQUENCE [LARGE SCALE GENOMIC DNA]</scope>
    <source>
        <strain evidence="4">cv. Nipponbare</strain>
    </source>
</reference>
<evidence type="ECO:0000256" key="1">
    <source>
        <dbReference type="SAM" id="MobiDB-lite"/>
    </source>
</evidence>
<accession>A0A0N7KKK6</accession>
<dbReference type="Proteomes" id="UP000059680">
    <property type="component" value="Chromosome 5"/>
</dbReference>
<feature type="non-terminal residue" evidence="3">
    <location>
        <position position="1"/>
    </location>
</feature>
<evidence type="ECO:0000313" key="3">
    <source>
        <dbReference type="EMBL" id="BAS93481.1"/>
    </source>
</evidence>
<evidence type="ECO:0000256" key="2">
    <source>
        <dbReference type="SAM" id="SignalP"/>
    </source>
</evidence>
<dbReference type="PaxDb" id="39947-A0A0N7KKK6"/>
<sequence>IHLAFLVFFFAVIAGDEQGDAPVEVTHGDEQGEGGIANSSGSIVLEHEGATDQDEARGIV</sequence>